<name>W1VBM4_9ACTO</name>
<evidence type="ECO:0000313" key="3">
    <source>
        <dbReference type="Proteomes" id="UP000018852"/>
    </source>
</evidence>
<reference evidence="2 3" key="1">
    <citation type="submission" date="2013-12" db="EMBL/GenBank/DDBJ databases">
        <title>A Varibaculum cambriense genome reconstructed from a premature infant gut community with otherwise low bacterial novelty that shifts toward anaerobic metabolism during the third week of life.</title>
        <authorList>
            <person name="Brown C.T."/>
            <person name="Sharon I."/>
            <person name="Thomas B.C."/>
            <person name="Castelle C.J."/>
            <person name="Morowitz M.J."/>
            <person name="Banfield J.F."/>
        </authorList>
    </citation>
    <scope>NUCLEOTIDE SEQUENCE [LARGE SCALE GENOMIC DNA]</scope>
    <source>
        <strain evidence="3">DORA_12</strain>
    </source>
</reference>
<accession>W1VBM4</accession>
<feature type="non-terminal residue" evidence="2">
    <location>
        <position position="1"/>
    </location>
</feature>
<organism evidence="2 3">
    <name type="scientific">Actinomyces urogenitalis DORA_12</name>
    <dbReference type="NCBI Taxonomy" id="1403939"/>
    <lineage>
        <taxon>Bacteria</taxon>
        <taxon>Bacillati</taxon>
        <taxon>Actinomycetota</taxon>
        <taxon>Actinomycetes</taxon>
        <taxon>Actinomycetales</taxon>
        <taxon>Actinomycetaceae</taxon>
        <taxon>Actinomyces</taxon>
    </lineage>
</organism>
<feature type="region of interest" description="Disordered" evidence="1">
    <location>
        <begin position="1"/>
        <end position="24"/>
    </location>
</feature>
<dbReference type="Proteomes" id="UP000018852">
    <property type="component" value="Unassembled WGS sequence"/>
</dbReference>
<evidence type="ECO:0000256" key="1">
    <source>
        <dbReference type="SAM" id="MobiDB-lite"/>
    </source>
</evidence>
<gene>
    <name evidence="2" type="ORF">Q605_AUC00852G0001</name>
</gene>
<evidence type="ECO:0000313" key="2">
    <source>
        <dbReference type="EMBL" id="ETJ03337.1"/>
    </source>
</evidence>
<dbReference type="EMBL" id="AZLV01000852">
    <property type="protein sequence ID" value="ETJ03337.1"/>
    <property type="molecule type" value="Genomic_DNA"/>
</dbReference>
<sequence length="24" mass="2472">TAVEVGSLATGRTLTVQPPQDTDD</sequence>
<dbReference type="AlphaFoldDB" id="W1VBM4"/>
<protein>
    <submittedName>
        <fullName evidence="2">Uncharacterized protein</fullName>
    </submittedName>
</protein>
<feature type="compositionally biased region" description="Polar residues" evidence="1">
    <location>
        <begin position="10"/>
        <end position="24"/>
    </location>
</feature>
<comment type="caution">
    <text evidence="2">The sequence shown here is derived from an EMBL/GenBank/DDBJ whole genome shotgun (WGS) entry which is preliminary data.</text>
</comment>
<proteinExistence type="predicted"/>